<accession>A0A6S7FLI2</accession>
<protein>
    <submittedName>
        <fullName evidence="1">Uncharacterized protein</fullName>
    </submittedName>
</protein>
<name>A0A6S7FLI2_PARCT</name>
<organism evidence="1 2">
    <name type="scientific">Paramuricea clavata</name>
    <name type="common">Red gorgonian</name>
    <name type="synonym">Violescent sea-whip</name>
    <dbReference type="NCBI Taxonomy" id="317549"/>
    <lineage>
        <taxon>Eukaryota</taxon>
        <taxon>Metazoa</taxon>
        <taxon>Cnidaria</taxon>
        <taxon>Anthozoa</taxon>
        <taxon>Octocorallia</taxon>
        <taxon>Malacalcyonacea</taxon>
        <taxon>Plexauridae</taxon>
        <taxon>Paramuricea</taxon>
    </lineage>
</organism>
<comment type="caution">
    <text evidence="1">The sequence shown here is derived from an EMBL/GenBank/DDBJ whole genome shotgun (WGS) entry which is preliminary data.</text>
</comment>
<gene>
    <name evidence="1" type="ORF">PACLA_8A037433</name>
</gene>
<dbReference type="PANTHER" id="PTHR46579:SF2">
    <property type="entry name" value="C2H2-TYPE DOMAIN-CONTAINING PROTEIN"/>
    <property type="match status" value="1"/>
</dbReference>
<sequence length="299" mass="34629">MHLHCILDFGPVYSFWCFAFERFNGILGSYHVNNHNIEVQLIRRFLENQQIGSFHWPDEIAPLKTVLRPSLSLKGSLAAVARVTGDEHRQALRQINSRGDNLKERDYTSGKFYLPLGTIKAKYLCDEELSDIRSMYEKLHEPGEIESVHQYYEEFYELLNVGELFGSKMSRNSGSFFILARWHGQLELDTVTSDRRPGEIDHFLRHKLTVWNGDGGNTVLRYIVACVHWLKLHPHCRKYFGLPVQVCLQDYELPSSATFIPVGHISHRCAAAKVKYNLRTINGDEQIVVITPIERQFYM</sequence>
<dbReference type="Proteomes" id="UP001152795">
    <property type="component" value="Unassembled WGS sequence"/>
</dbReference>
<evidence type="ECO:0000313" key="2">
    <source>
        <dbReference type="Proteomes" id="UP001152795"/>
    </source>
</evidence>
<dbReference type="EMBL" id="CACRXK020000311">
    <property type="protein sequence ID" value="CAB3980664.1"/>
    <property type="molecule type" value="Genomic_DNA"/>
</dbReference>
<reference evidence="1" key="1">
    <citation type="submission" date="2020-04" db="EMBL/GenBank/DDBJ databases">
        <authorList>
            <person name="Alioto T."/>
            <person name="Alioto T."/>
            <person name="Gomez Garrido J."/>
        </authorList>
    </citation>
    <scope>NUCLEOTIDE SEQUENCE</scope>
    <source>
        <strain evidence="1">A484AB</strain>
    </source>
</reference>
<dbReference type="AlphaFoldDB" id="A0A6S7FLI2"/>
<dbReference type="PANTHER" id="PTHR46579">
    <property type="entry name" value="F5/8 TYPE C DOMAIN-CONTAINING PROTEIN-RELATED"/>
    <property type="match status" value="1"/>
</dbReference>
<evidence type="ECO:0000313" key="1">
    <source>
        <dbReference type="EMBL" id="CAB3980664.1"/>
    </source>
</evidence>
<dbReference type="OrthoDB" id="5987552at2759"/>
<proteinExistence type="predicted"/>
<keyword evidence="2" id="KW-1185">Reference proteome</keyword>